<dbReference type="PRINTS" id="PR00081">
    <property type="entry name" value="GDHRDH"/>
</dbReference>
<evidence type="ECO:0000256" key="2">
    <source>
        <dbReference type="ARBA" id="ARBA00023002"/>
    </source>
</evidence>
<dbReference type="AlphaFoldDB" id="A0AAW8W030"/>
<sequence>MIGRRLSKISRRLVNVDEVIIVTGAAKGIGLATVKRLAAQGARVVLNVHHEIDAETWRALTATYPQLVQLVGDVSDESSAAQLVETVMTNFGRIDGLVNNAGVTHDQLLTRLHAEDFKQVLETNLIGTFNMTKHVLKVMQRQRQGAIVNVASVVGLHGNIGQANYAASKAGIIGLTKTTAKEAARRQVRCNAVAPGMIETAMTAQLNERVRTAALSGIPLQRFGTPDEIAQAIDFLLHQPYLTGQVLTVDGGMTI</sequence>
<feature type="domain" description="Ketoreductase" evidence="3">
    <location>
        <begin position="18"/>
        <end position="200"/>
    </location>
</feature>
<dbReference type="InterPro" id="IPR036291">
    <property type="entry name" value="NAD(P)-bd_dom_sf"/>
</dbReference>
<dbReference type="KEGG" id="lpg:BB562_09115"/>
<dbReference type="RefSeq" id="WP_191982608.1">
    <property type="nucleotide sequence ID" value="NZ_CP016491.1"/>
</dbReference>
<dbReference type="Gene3D" id="3.40.50.720">
    <property type="entry name" value="NAD(P)-binding Rossmann-like Domain"/>
    <property type="match status" value="1"/>
</dbReference>
<gene>
    <name evidence="4" type="ORF">RI536_15160</name>
</gene>
<comment type="caution">
    <text evidence="4">The sequence shown here is derived from an EMBL/GenBank/DDBJ whole genome shotgun (WGS) entry which is preliminary data.</text>
</comment>
<dbReference type="EC" id="1.1.1.-" evidence="4"/>
<name>A0AAW8W030_LACPE</name>
<keyword evidence="2 4" id="KW-0560">Oxidoreductase</keyword>
<dbReference type="PANTHER" id="PTHR42879:SF2">
    <property type="entry name" value="3-OXOACYL-[ACYL-CARRIER-PROTEIN] REDUCTASE FABG"/>
    <property type="match status" value="1"/>
</dbReference>
<comment type="similarity">
    <text evidence="1">Belongs to the short-chain dehydrogenases/reductases (SDR) family.</text>
</comment>
<organism evidence="4 5">
    <name type="scientific">Lactiplantibacillus pentosus</name>
    <name type="common">Lactobacillus pentosus</name>
    <dbReference type="NCBI Taxonomy" id="1589"/>
    <lineage>
        <taxon>Bacteria</taxon>
        <taxon>Bacillati</taxon>
        <taxon>Bacillota</taxon>
        <taxon>Bacilli</taxon>
        <taxon>Lactobacillales</taxon>
        <taxon>Lactobacillaceae</taxon>
        <taxon>Lactiplantibacillus</taxon>
    </lineage>
</organism>
<proteinExistence type="inferred from homology"/>
<dbReference type="GO" id="GO:0016491">
    <property type="term" value="F:oxidoreductase activity"/>
    <property type="evidence" value="ECO:0007669"/>
    <property type="project" value="UniProtKB-KW"/>
</dbReference>
<dbReference type="InterPro" id="IPR050259">
    <property type="entry name" value="SDR"/>
</dbReference>
<evidence type="ECO:0000313" key="5">
    <source>
        <dbReference type="Proteomes" id="UP001267003"/>
    </source>
</evidence>
<dbReference type="InterPro" id="IPR002347">
    <property type="entry name" value="SDR_fam"/>
</dbReference>
<dbReference type="SMART" id="SM00822">
    <property type="entry name" value="PKS_KR"/>
    <property type="match status" value="1"/>
</dbReference>
<dbReference type="InterPro" id="IPR020904">
    <property type="entry name" value="Sc_DH/Rdtase_CS"/>
</dbReference>
<dbReference type="FunFam" id="3.40.50.720:FF:000173">
    <property type="entry name" value="3-oxoacyl-[acyl-carrier protein] reductase"/>
    <property type="match status" value="1"/>
</dbReference>
<dbReference type="Proteomes" id="UP001267003">
    <property type="component" value="Unassembled WGS sequence"/>
</dbReference>
<dbReference type="EMBL" id="JAVLAQ010000002">
    <property type="protein sequence ID" value="MDT6991401.1"/>
    <property type="molecule type" value="Genomic_DNA"/>
</dbReference>
<evidence type="ECO:0000313" key="4">
    <source>
        <dbReference type="EMBL" id="MDT6991401.1"/>
    </source>
</evidence>
<protein>
    <submittedName>
        <fullName evidence="4">3-oxoacyl-ACP reductase family protein</fullName>
        <ecNumber evidence="4">1.1.1.-</ecNumber>
    </submittedName>
</protein>
<dbReference type="NCBIfam" id="NF009466">
    <property type="entry name" value="PRK12826.1-2"/>
    <property type="match status" value="1"/>
</dbReference>
<reference evidence="4" key="1">
    <citation type="submission" date="2023-08" db="EMBL/GenBank/DDBJ databases">
        <authorList>
            <person name="Page C.A."/>
            <person name="Perez-Diaz I.M."/>
        </authorList>
    </citation>
    <scope>NUCLEOTIDE SEQUENCE</scope>
    <source>
        <strain evidence="4">7.8.46</strain>
    </source>
</reference>
<dbReference type="SUPFAM" id="SSF51735">
    <property type="entry name" value="NAD(P)-binding Rossmann-fold domains"/>
    <property type="match status" value="1"/>
</dbReference>
<evidence type="ECO:0000259" key="3">
    <source>
        <dbReference type="SMART" id="SM00822"/>
    </source>
</evidence>
<accession>A0AAW8W030</accession>
<dbReference type="PANTHER" id="PTHR42879">
    <property type="entry name" value="3-OXOACYL-(ACYL-CARRIER-PROTEIN) REDUCTASE"/>
    <property type="match status" value="1"/>
</dbReference>
<dbReference type="InterPro" id="IPR057326">
    <property type="entry name" value="KR_dom"/>
</dbReference>
<dbReference type="Pfam" id="PF13561">
    <property type="entry name" value="adh_short_C2"/>
    <property type="match status" value="1"/>
</dbReference>
<dbReference type="PRINTS" id="PR00080">
    <property type="entry name" value="SDRFAMILY"/>
</dbReference>
<dbReference type="GO" id="GO:0032787">
    <property type="term" value="P:monocarboxylic acid metabolic process"/>
    <property type="evidence" value="ECO:0007669"/>
    <property type="project" value="UniProtKB-ARBA"/>
</dbReference>
<dbReference type="PROSITE" id="PS00061">
    <property type="entry name" value="ADH_SHORT"/>
    <property type="match status" value="1"/>
</dbReference>
<evidence type="ECO:0000256" key="1">
    <source>
        <dbReference type="ARBA" id="ARBA00006484"/>
    </source>
</evidence>